<accession>A0A1M5N4A6</accession>
<proteinExistence type="predicted"/>
<dbReference type="AlphaFoldDB" id="A0A1M5N4A6"/>
<evidence type="ECO:0000313" key="2">
    <source>
        <dbReference type="Proteomes" id="UP000184074"/>
    </source>
</evidence>
<dbReference type="Pfam" id="PF10115">
    <property type="entry name" value="HlyU"/>
    <property type="match status" value="1"/>
</dbReference>
<dbReference type="STRING" id="1508389.SAMN05444003_1157"/>
<dbReference type="OrthoDB" id="9800971at2"/>
<evidence type="ECO:0000313" key="1">
    <source>
        <dbReference type="EMBL" id="SHG83833.1"/>
    </source>
</evidence>
<gene>
    <name evidence="1" type="ORF">SAMN05444003_1157</name>
</gene>
<dbReference type="EMBL" id="FQXB01000001">
    <property type="protein sequence ID" value="SHG83833.1"/>
    <property type="molecule type" value="Genomic_DNA"/>
</dbReference>
<organism evidence="1 2">
    <name type="scientific">Cognatiyoonia sediminum</name>
    <dbReference type="NCBI Taxonomy" id="1508389"/>
    <lineage>
        <taxon>Bacteria</taxon>
        <taxon>Pseudomonadati</taxon>
        <taxon>Pseudomonadota</taxon>
        <taxon>Alphaproteobacteria</taxon>
        <taxon>Rhodobacterales</taxon>
        <taxon>Paracoccaceae</taxon>
        <taxon>Cognatiyoonia</taxon>
    </lineage>
</organism>
<protein>
    <recommendedName>
        <fullName evidence="3">Transcriptional activator HlyU</fullName>
    </recommendedName>
</protein>
<dbReference type="RefSeq" id="WP_072899878.1">
    <property type="nucleotide sequence ID" value="NZ_FQXB01000001.1"/>
</dbReference>
<sequence length="91" mass="10211">MALFSKLFRGKSGSKEDAEPVVYEGYRIFAEPVKEGSSYRLAARIELDTESGMKTHDVIRADTFGSLEEATEWSVAKCKQLIDQMGERLFG</sequence>
<reference evidence="1 2" key="1">
    <citation type="submission" date="2016-11" db="EMBL/GenBank/DDBJ databases">
        <authorList>
            <person name="Jaros S."/>
            <person name="Januszkiewicz K."/>
            <person name="Wedrychowicz H."/>
        </authorList>
    </citation>
    <scope>NUCLEOTIDE SEQUENCE [LARGE SCALE GENOMIC DNA]</scope>
    <source>
        <strain evidence="1 2">DSM 28715</strain>
    </source>
</reference>
<evidence type="ECO:0008006" key="3">
    <source>
        <dbReference type="Google" id="ProtNLM"/>
    </source>
</evidence>
<name>A0A1M5N4A6_9RHOB</name>
<keyword evidence="2" id="KW-1185">Reference proteome</keyword>
<dbReference type="InterPro" id="IPR018772">
    <property type="entry name" value="Transcription_activator_HlyU"/>
</dbReference>
<dbReference type="Proteomes" id="UP000184074">
    <property type="component" value="Unassembled WGS sequence"/>
</dbReference>